<comment type="caution">
    <text evidence="1">The sequence shown here is derived from an EMBL/GenBank/DDBJ whole genome shotgun (WGS) entry which is preliminary data.</text>
</comment>
<evidence type="ECO:0000313" key="1">
    <source>
        <dbReference type="EMBL" id="MBO0333390.1"/>
    </source>
</evidence>
<sequence>MKPYFRVLTLVFVVFLASGCQERIQPVYNSENVPVPQGLVFTSLEEVGKAIKQAGASKNWKMKDTGPGKIEGVLRIRNHQADVRIDYSLISYSITYASSVNLLANGYGIHRNYNQWIRDLEAAINVKLLTLANTTKNEKLSSDDKTMLEAWKRVQNSNDPLPIQEFMDTYSDGPFIGPAQDRLDLLAQRRVSGVKTFDPTGNWQVIVRYQRGPDNISACPKSARWSFILDFRRGKFSNTYWDGNLPLYLTGENYDDFVDLKLNGPLNSGEFEWKDRFKINSDEEWFEASANGACPGIMKLHMKKADTVGDISGASGQVSENYNGFDPTGTWQVFANYKSSSGASASCIQNVNWSFPLDFHRGIISKAVYSGRTALHLNGENNPGHVDLQINVPAGGTLWRWTERFVLDGPDKFFRAESPSGGGHYGQCHGVISMRMQKTN</sequence>
<dbReference type="EMBL" id="JAFLNC010000002">
    <property type="protein sequence ID" value="MBO0333390.1"/>
    <property type="molecule type" value="Genomic_DNA"/>
</dbReference>
<dbReference type="RefSeq" id="WP_207043660.1">
    <property type="nucleotide sequence ID" value="NZ_JAFLNC010000002.1"/>
</dbReference>
<proteinExistence type="predicted"/>
<keyword evidence="2" id="KW-1185">Reference proteome</keyword>
<evidence type="ECO:0000313" key="2">
    <source>
        <dbReference type="Proteomes" id="UP000664761"/>
    </source>
</evidence>
<accession>A0ABS3F4E2</accession>
<reference evidence="1 2" key="1">
    <citation type="submission" date="2021-03" db="EMBL/GenBank/DDBJ databases">
        <title>Sneathiella sp. CAU 1612 isolated from Kang Won-do.</title>
        <authorList>
            <person name="Kim W."/>
        </authorList>
    </citation>
    <scope>NUCLEOTIDE SEQUENCE [LARGE SCALE GENOMIC DNA]</scope>
    <source>
        <strain evidence="1 2">CAU 1612</strain>
    </source>
</reference>
<name>A0ABS3F4E2_9PROT</name>
<protein>
    <submittedName>
        <fullName evidence="1">Uncharacterized protein</fullName>
    </submittedName>
</protein>
<organism evidence="1 2">
    <name type="scientific">Sneathiella sedimenti</name>
    <dbReference type="NCBI Taxonomy" id="2816034"/>
    <lineage>
        <taxon>Bacteria</taxon>
        <taxon>Pseudomonadati</taxon>
        <taxon>Pseudomonadota</taxon>
        <taxon>Alphaproteobacteria</taxon>
        <taxon>Sneathiellales</taxon>
        <taxon>Sneathiellaceae</taxon>
        <taxon>Sneathiella</taxon>
    </lineage>
</organism>
<dbReference type="Proteomes" id="UP000664761">
    <property type="component" value="Unassembled WGS sequence"/>
</dbReference>
<gene>
    <name evidence="1" type="ORF">J0X12_07185</name>
</gene>
<dbReference type="PROSITE" id="PS51257">
    <property type="entry name" value="PROKAR_LIPOPROTEIN"/>
    <property type="match status" value="1"/>
</dbReference>